<dbReference type="InterPro" id="IPR036397">
    <property type="entry name" value="RNaseH_sf"/>
</dbReference>
<gene>
    <name evidence="3" type="ORF">L0P03_14250</name>
</gene>
<dbReference type="InterPro" id="IPR012337">
    <property type="entry name" value="RNaseH-like_sf"/>
</dbReference>
<dbReference type="AlphaFoldDB" id="A0AAW5CJR8"/>
<proteinExistence type="predicted"/>
<dbReference type="Gene3D" id="3.30.420.10">
    <property type="entry name" value="Ribonuclease H-like superfamily/Ribonuclease H"/>
    <property type="match status" value="1"/>
</dbReference>
<dbReference type="InterPro" id="IPR053392">
    <property type="entry name" value="Transposase_IS30-like"/>
</dbReference>
<dbReference type="Pfam" id="PF13936">
    <property type="entry name" value="HTH_38"/>
    <property type="match status" value="1"/>
</dbReference>
<dbReference type="NCBIfam" id="NF033563">
    <property type="entry name" value="transpos_IS30"/>
    <property type="match status" value="1"/>
</dbReference>
<dbReference type="InterPro" id="IPR001584">
    <property type="entry name" value="Integrase_cat-core"/>
</dbReference>
<dbReference type="EMBL" id="JAKNDN010000028">
    <property type="protein sequence ID" value="MCG4960999.1"/>
    <property type="molecule type" value="Genomic_DNA"/>
</dbReference>
<dbReference type="PANTHER" id="PTHR10948:SF23">
    <property type="entry name" value="TRANSPOSASE INSI FOR INSERTION SEQUENCE ELEMENT IS30A-RELATED"/>
    <property type="match status" value="1"/>
</dbReference>
<dbReference type="InterPro" id="IPR051917">
    <property type="entry name" value="Transposase-Integrase"/>
</dbReference>
<sequence length="316" mass="37238">MYKQLSREQRYAIYLGIQEGKSQKAIARQNNIHPSTVSREVRRNSTKRGEYQWQHAQKLSDERRERLPGNHAVRPDVMQEALRLLVSEDWSPKQISGWLSHKGMTVSHETIYRRIRADVSGELVSHCRHRMKYRHHVKRPRTTKVRNIPQRISIHERPEEADGKRFGDWEMDLIVGKGQKGAILTLCERSVNYMMMGRLPQGKKPEAVAEAVIRMLMPFKEHVLTITTDNGGEFRCHRKIAERLATTVYFADSYASWQKGAIEKTNKLIRQYIPKGTDFRLLTDEFIRNVQYKINRRPREKLNFYTPKECFFKLFA</sequence>
<evidence type="ECO:0000313" key="4">
    <source>
        <dbReference type="Proteomes" id="UP001199750"/>
    </source>
</evidence>
<feature type="domain" description="Integrase catalytic" evidence="2">
    <location>
        <begin position="154"/>
        <end position="315"/>
    </location>
</feature>
<organism evidence="3 4">
    <name type="scientific">Odoribacter splanchnicus</name>
    <dbReference type="NCBI Taxonomy" id="28118"/>
    <lineage>
        <taxon>Bacteria</taxon>
        <taxon>Pseudomonadati</taxon>
        <taxon>Bacteroidota</taxon>
        <taxon>Bacteroidia</taxon>
        <taxon>Bacteroidales</taxon>
        <taxon>Odoribacteraceae</taxon>
        <taxon>Odoribacter</taxon>
    </lineage>
</organism>
<comment type="caution">
    <text evidence="3">The sequence shown here is derived from an EMBL/GenBank/DDBJ whole genome shotgun (WGS) entry which is preliminary data.</text>
</comment>
<dbReference type="SUPFAM" id="SSF46689">
    <property type="entry name" value="Homeodomain-like"/>
    <property type="match status" value="1"/>
</dbReference>
<dbReference type="PROSITE" id="PS50994">
    <property type="entry name" value="INTEGRASE"/>
    <property type="match status" value="1"/>
</dbReference>
<dbReference type="RefSeq" id="WP_013612283.1">
    <property type="nucleotide sequence ID" value="NZ_JABWDG010000001.1"/>
</dbReference>
<name>A0AAW5CJR8_9BACT</name>
<accession>A0AAW5CJR8</accession>
<reference evidence="3" key="1">
    <citation type="submission" date="2022-01" db="EMBL/GenBank/DDBJ databases">
        <title>Collection of gut derived symbiotic bacterial strains cultured from healthy donors.</title>
        <authorList>
            <person name="Lin H."/>
            <person name="Kohout C."/>
            <person name="Waligurski E."/>
            <person name="Pamer E.G."/>
        </authorList>
    </citation>
    <scope>NUCLEOTIDE SEQUENCE</scope>
    <source>
        <strain evidence="3">DFI.1.149</strain>
    </source>
</reference>
<dbReference type="GO" id="GO:0004803">
    <property type="term" value="F:transposase activity"/>
    <property type="evidence" value="ECO:0007669"/>
    <property type="project" value="TreeGrafter"/>
</dbReference>
<dbReference type="GeneID" id="61275320"/>
<dbReference type="SUPFAM" id="SSF53098">
    <property type="entry name" value="Ribonuclease H-like"/>
    <property type="match status" value="1"/>
</dbReference>
<dbReference type="GO" id="GO:0005829">
    <property type="term" value="C:cytosol"/>
    <property type="evidence" value="ECO:0007669"/>
    <property type="project" value="TreeGrafter"/>
</dbReference>
<dbReference type="GO" id="GO:0003676">
    <property type="term" value="F:nucleic acid binding"/>
    <property type="evidence" value="ECO:0007669"/>
    <property type="project" value="InterPro"/>
</dbReference>
<protein>
    <submittedName>
        <fullName evidence="3">IS30 family transposase</fullName>
    </submittedName>
</protein>
<dbReference type="GO" id="GO:0015074">
    <property type="term" value="P:DNA integration"/>
    <property type="evidence" value="ECO:0007669"/>
    <property type="project" value="InterPro"/>
</dbReference>
<dbReference type="GO" id="GO:0006310">
    <property type="term" value="P:DNA recombination"/>
    <property type="evidence" value="ECO:0007669"/>
    <property type="project" value="UniProtKB-KW"/>
</dbReference>
<evidence type="ECO:0000256" key="1">
    <source>
        <dbReference type="ARBA" id="ARBA00023172"/>
    </source>
</evidence>
<evidence type="ECO:0000313" key="3">
    <source>
        <dbReference type="EMBL" id="MCG4960999.1"/>
    </source>
</evidence>
<evidence type="ECO:0000259" key="2">
    <source>
        <dbReference type="PROSITE" id="PS50994"/>
    </source>
</evidence>
<dbReference type="InterPro" id="IPR025246">
    <property type="entry name" value="IS30-like_HTH"/>
</dbReference>
<dbReference type="PANTHER" id="PTHR10948">
    <property type="entry name" value="TRANSPOSASE"/>
    <property type="match status" value="1"/>
</dbReference>
<dbReference type="Proteomes" id="UP001199750">
    <property type="component" value="Unassembled WGS sequence"/>
</dbReference>
<dbReference type="GO" id="GO:0032196">
    <property type="term" value="P:transposition"/>
    <property type="evidence" value="ECO:0007669"/>
    <property type="project" value="TreeGrafter"/>
</dbReference>
<dbReference type="InterPro" id="IPR009057">
    <property type="entry name" value="Homeodomain-like_sf"/>
</dbReference>
<keyword evidence="1" id="KW-0233">DNA recombination</keyword>